<dbReference type="eggNOG" id="KOG0583">
    <property type="taxonomic scope" value="Eukaryota"/>
</dbReference>
<keyword evidence="7" id="KW-1185">Reference proteome</keyword>
<keyword evidence="1 3" id="KW-0547">Nucleotide-binding</keyword>
<sequence>MTAKVISITETPGVYPNLYLENQAIRKPTNLLDGCLLTKDLIFKEKLGAGSFGLIYLVENLHTGRLYAAKILLMNPPTSSAGSRDVREYKKYIQAKIFDYFSVHSETRIKSLDEEYIAALAQTNDVFKEIHLHLKVHNHPNIITIHDVLEVDDFALVTLMDYYEQGDLYHSIVDKNIFLSIPERQEREKLMKNAILQIIEAVSYCHSRGVFHCDLKPENILVKYSQQRFKAKDSPMVDLSQIHLVLIDFGLAMEDSRIRSNVCRGSSFYMPPERVSNFDDPTIISILNSSYSSDDSVSANGSGTDSLDYNQYVKCDRDYKFSPTAGGDVWSIGVLCLNIACARNPWPIARFNERKNDVFSTFMLHNSNVLALILPISSGFNRVLKKVFTLDPDRRISLTKLRDAISNCMALTIGH</sequence>
<comment type="similarity">
    <text evidence="4">Belongs to the protein kinase superfamily.</text>
</comment>
<organism evidence="6 7">
    <name type="scientific">Pichia sorbitophila (strain ATCC MYA-4447 / BCRC 22081 / CBS 7064 / NBRC 10061 / NRRL Y-12695)</name>
    <name type="common">Hybrid yeast</name>
    <dbReference type="NCBI Taxonomy" id="559304"/>
    <lineage>
        <taxon>Eukaryota</taxon>
        <taxon>Fungi</taxon>
        <taxon>Dikarya</taxon>
        <taxon>Ascomycota</taxon>
        <taxon>Saccharomycotina</taxon>
        <taxon>Pichiomycetes</taxon>
        <taxon>Debaryomycetaceae</taxon>
        <taxon>Millerozyma</taxon>
    </lineage>
</organism>
<dbReference type="SUPFAM" id="SSF56112">
    <property type="entry name" value="Protein kinase-like (PK-like)"/>
    <property type="match status" value="1"/>
</dbReference>
<dbReference type="HOGENOM" id="CLU_000288_172_4_1"/>
<dbReference type="Proteomes" id="UP000005222">
    <property type="component" value="Chromosome I"/>
</dbReference>
<gene>
    <name evidence="6" type="primary">Piso0_002823</name>
    <name evidence="6" type="ORF">GNLVRS01_PISO0I18598g</name>
</gene>
<evidence type="ECO:0000313" key="6">
    <source>
        <dbReference type="EMBL" id="CCE82126.1"/>
    </source>
</evidence>
<keyword evidence="4" id="KW-0723">Serine/threonine-protein kinase</keyword>
<keyword evidence="4" id="KW-0808">Transferase</keyword>
<dbReference type="InterPro" id="IPR011009">
    <property type="entry name" value="Kinase-like_dom_sf"/>
</dbReference>
<dbReference type="OMA" id="ICCNACR"/>
<dbReference type="GO" id="GO:0004674">
    <property type="term" value="F:protein serine/threonine kinase activity"/>
    <property type="evidence" value="ECO:0007669"/>
    <property type="project" value="UniProtKB-KW"/>
</dbReference>
<feature type="domain" description="Protein kinase" evidence="5">
    <location>
        <begin position="41"/>
        <end position="415"/>
    </location>
</feature>
<dbReference type="PROSITE" id="PS50011">
    <property type="entry name" value="PROTEIN_KINASE_DOM"/>
    <property type="match status" value="1"/>
</dbReference>
<evidence type="ECO:0000256" key="1">
    <source>
        <dbReference type="ARBA" id="ARBA00022741"/>
    </source>
</evidence>
<evidence type="ECO:0000256" key="3">
    <source>
        <dbReference type="PROSITE-ProRule" id="PRU10141"/>
    </source>
</evidence>
<dbReference type="FunCoup" id="G8YG27">
    <property type="interactions" value="448"/>
</dbReference>
<evidence type="ECO:0000259" key="5">
    <source>
        <dbReference type="PROSITE" id="PS50011"/>
    </source>
</evidence>
<keyword evidence="2 3" id="KW-0067">ATP-binding</keyword>
<dbReference type="PANTHER" id="PTHR44167:SF24">
    <property type="entry name" value="SERINE_THREONINE-PROTEIN KINASE CHK2"/>
    <property type="match status" value="1"/>
</dbReference>
<dbReference type="PROSITE" id="PS00107">
    <property type="entry name" value="PROTEIN_KINASE_ATP"/>
    <property type="match status" value="1"/>
</dbReference>
<accession>G8YG27</accession>
<dbReference type="InterPro" id="IPR008271">
    <property type="entry name" value="Ser/Thr_kinase_AS"/>
</dbReference>
<feature type="binding site" evidence="3">
    <location>
        <position position="70"/>
    </location>
    <ligand>
        <name>ATP</name>
        <dbReference type="ChEBI" id="CHEBI:30616"/>
    </ligand>
</feature>
<dbReference type="Pfam" id="PF00069">
    <property type="entry name" value="Pkinase"/>
    <property type="match status" value="1"/>
</dbReference>
<dbReference type="InParanoid" id="G8YG27"/>
<dbReference type="PROSITE" id="PS00108">
    <property type="entry name" value="PROTEIN_KINASE_ST"/>
    <property type="match status" value="1"/>
</dbReference>
<dbReference type="PANTHER" id="PTHR44167">
    <property type="entry name" value="OVARIAN-SPECIFIC SERINE/THREONINE-PROTEIN KINASE LOK-RELATED"/>
    <property type="match status" value="1"/>
</dbReference>
<proteinExistence type="inferred from homology"/>
<dbReference type="Gene3D" id="1.10.510.10">
    <property type="entry name" value="Transferase(Phosphotransferase) domain 1"/>
    <property type="match status" value="1"/>
</dbReference>
<name>G8YG27_PICSO</name>
<dbReference type="GO" id="GO:0030447">
    <property type="term" value="P:filamentous growth"/>
    <property type="evidence" value="ECO:0007669"/>
    <property type="project" value="UniProtKB-ARBA"/>
</dbReference>
<evidence type="ECO:0000313" key="7">
    <source>
        <dbReference type="Proteomes" id="UP000005222"/>
    </source>
</evidence>
<evidence type="ECO:0000256" key="4">
    <source>
        <dbReference type="RuleBase" id="RU000304"/>
    </source>
</evidence>
<dbReference type="STRING" id="559304.G8YG27"/>
<dbReference type="OrthoDB" id="541276at2759"/>
<evidence type="ECO:0000256" key="2">
    <source>
        <dbReference type="ARBA" id="ARBA00022840"/>
    </source>
</evidence>
<dbReference type="InterPro" id="IPR017441">
    <property type="entry name" value="Protein_kinase_ATP_BS"/>
</dbReference>
<keyword evidence="4" id="KW-0418">Kinase</keyword>
<reference evidence="6 7" key="1">
    <citation type="journal article" date="2012" name="G3 (Bethesda)">
        <title>Pichia sorbitophila, an interspecies yeast hybrid reveals early steps of genome resolution following polyploidization.</title>
        <authorList>
            <person name="Leh Louis V."/>
            <person name="Despons L."/>
            <person name="Friedrich A."/>
            <person name="Martin T."/>
            <person name="Durrens P."/>
            <person name="Casaregola S."/>
            <person name="Neuveglise C."/>
            <person name="Fairhead C."/>
            <person name="Marck C."/>
            <person name="Cruz J.A."/>
            <person name="Straub M.L."/>
            <person name="Kugler V."/>
            <person name="Sacerdot C."/>
            <person name="Uzunov Z."/>
            <person name="Thierry A."/>
            <person name="Weiss S."/>
            <person name="Bleykasten C."/>
            <person name="De Montigny J."/>
            <person name="Jacques N."/>
            <person name="Jung P."/>
            <person name="Lemaire M."/>
            <person name="Mallet S."/>
            <person name="Morel G."/>
            <person name="Richard G.F."/>
            <person name="Sarkar A."/>
            <person name="Savel G."/>
            <person name="Schacherer J."/>
            <person name="Seret M.L."/>
            <person name="Talla E."/>
            <person name="Samson G."/>
            <person name="Jubin C."/>
            <person name="Poulain J."/>
            <person name="Vacherie B."/>
            <person name="Barbe V."/>
            <person name="Pelletier E."/>
            <person name="Sherman D.J."/>
            <person name="Westhof E."/>
            <person name="Weissenbach J."/>
            <person name="Baret P.V."/>
            <person name="Wincker P."/>
            <person name="Gaillardin C."/>
            <person name="Dujon B."/>
            <person name="Souciet J.L."/>
        </authorList>
    </citation>
    <scope>NUCLEOTIDE SEQUENCE [LARGE SCALE GENOMIC DNA]</scope>
    <source>
        <strain evidence="7">ATCC MYA-4447 / BCRC 22081 / CBS 7064 / NBRC 10061 / NRRL Y-12695</strain>
    </source>
</reference>
<protein>
    <submittedName>
        <fullName evidence="6">Piso0_002823 protein</fullName>
    </submittedName>
</protein>
<dbReference type="InterPro" id="IPR000719">
    <property type="entry name" value="Prot_kinase_dom"/>
</dbReference>
<dbReference type="GO" id="GO:0044773">
    <property type="term" value="P:mitotic DNA damage checkpoint signaling"/>
    <property type="evidence" value="ECO:0007669"/>
    <property type="project" value="TreeGrafter"/>
</dbReference>
<dbReference type="EMBL" id="FO082051">
    <property type="protein sequence ID" value="CCE82126.1"/>
    <property type="molecule type" value="Genomic_DNA"/>
</dbReference>
<dbReference type="AlphaFoldDB" id="G8YG27"/>
<dbReference type="GO" id="GO:0005634">
    <property type="term" value="C:nucleus"/>
    <property type="evidence" value="ECO:0007669"/>
    <property type="project" value="TreeGrafter"/>
</dbReference>
<dbReference type="SMART" id="SM00220">
    <property type="entry name" value="S_TKc"/>
    <property type="match status" value="1"/>
</dbReference>
<dbReference type="Gene3D" id="3.30.200.20">
    <property type="entry name" value="Phosphorylase Kinase, domain 1"/>
    <property type="match status" value="1"/>
</dbReference>
<dbReference type="GO" id="GO:0005524">
    <property type="term" value="F:ATP binding"/>
    <property type="evidence" value="ECO:0007669"/>
    <property type="project" value="UniProtKB-UniRule"/>
</dbReference>